<sequence>MIDNTARFRQTLLGYRGAFAVQKKNIINFVSQSTNQGIKKNPRDFFGTWHEYASSGHIRGQYPISGSSRRCEAAGEKSLAPAIALAALLKDQNFRSETLRAQGLGSVFGRRRARSPRRHNTGSMVGAINAKRYQLHRLMKELQKENIIRHNVIGQESGEASENLIAHDVRSSTKRRLHVFQFGISKARRILAKWINWLRGDPVDILAEVVARSVNPLAMPESSVWLQPRCLIVEIILI</sequence>
<comment type="caution">
    <text evidence="1">The sequence shown here is derived from an EMBL/GenBank/DDBJ whole genome shotgun (WGS) entry which is preliminary data.</text>
</comment>
<protein>
    <submittedName>
        <fullName evidence="1">Uncharacterized protein</fullName>
    </submittedName>
</protein>
<organism evidence="1 2">
    <name type="scientific">Eumeta variegata</name>
    <name type="common">Bagworm moth</name>
    <name type="synonym">Eumeta japonica</name>
    <dbReference type="NCBI Taxonomy" id="151549"/>
    <lineage>
        <taxon>Eukaryota</taxon>
        <taxon>Metazoa</taxon>
        <taxon>Ecdysozoa</taxon>
        <taxon>Arthropoda</taxon>
        <taxon>Hexapoda</taxon>
        <taxon>Insecta</taxon>
        <taxon>Pterygota</taxon>
        <taxon>Neoptera</taxon>
        <taxon>Endopterygota</taxon>
        <taxon>Lepidoptera</taxon>
        <taxon>Glossata</taxon>
        <taxon>Ditrysia</taxon>
        <taxon>Tineoidea</taxon>
        <taxon>Psychidae</taxon>
        <taxon>Oiketicinae</taxon>
        <taxon>Eumeta</taxon>
    </lineage>
</organism>
<dbReference type="Proteomes" id="UP000299102">
    <property type="component" value="Unassembled WGS sequence"/>
</dbReference>
<gene>
    <name evidence="1" type="ORF">EVAR_2456_1</name>
</gene>
<evidence type="ECO:0000313" key="2">
    <source>
        <dbReference type="Proteomes" id="UP000299102"/>
    </source>
</evidence>
<accession>A0A4C1SQX6</accession>
<evidence type="ECO:0000313" key="1">
    <source>
        <dbReference type="EMBL" id="GBP03727.1"/>
    </source>
</evidence>
<keyword evidence="2" id="KW-1185">Reference proteome</keyword>
<dbReference type="EMBL" id="BGZK01000011">
    <property type="protein sequence ID" value="GBP03727.1"/>
    <property type="molecule type" value="Genomic_DNA"/>
</dbReference>
<proteinExistence type="predicted"/>
<name>A0A4C1SQX6_EUMVA</name>
<reference evidence="1 2" key="1">
    <citation type="journal article" date="2019" name="Commun. Biol.">
        <title>The bagworm genome reveals a unique fibroin gene that provides high tensile strength.</title>
        <authorList>
            <person name="Kono N."/>
            <person name="Nakamura H."/>
            <person name="Ohtoshi R."/>
            <person name="Tomita M."/>
            <person name="Numata K."/>
            <person name="Arakawa K."/>
        </authorList>
    </citation>
    <scope>NUCLEOTIDE SEQUENCE [LARGE SCALE GENOMIC DNA]</scope>
</reference>
<dbReference type="AlphaFoldDB" id="A0A4C1SQX6"/>